<name>A0A0F8CFN1_LARCR</name>
<evidence type="ECO:0000256" key="4">
    <source>
        <dbReference type="ARBA" id="ARBA00023288"/>
    </source>
</evidence>
<proteinExistence type="predicted"/>
<dbReference type="InterPro" id="IPR000980">
    <property type="entry name" value="SH2"/>
</dbReference>
<feature type="compositionally biased region" description="Polar residues" evidence="9">
    <location>
        <begin position="169"/>
        <end position="185"/>
    </location>
</feature>
<reference evidence="12" key="1">
    <citation type="journal article" date="2015" name="PLoS Genet.">
        <title>Genome Sequencing of the Perciform Fish Larimichthys crocea Provides Insights into Molecular and Genetic Mechanisms of Stress Adaptation.</title>
        <authorList>
            <person name="Ao J."/>
            <person name="Mu Y."/>
            <person name="Xiang L.X."/>
            <person name="Fan D."/>
            <person name="Feng M."/>
            <person name="Zhang S."/>
            <person name="Shi Q."/>
            <person name="Zhu L.Y."/>
            <person name="Li T."/>
            <person name="Ding Y."/>
            <person name="Nie L."/>
            <person name="Li Q."/>
            <person name="Dong W.R."/>
            <person name="Jiang L."/>
            <person name="Sun B."/>
            <person name="Zhang X."/>
            <person name="Li M."/>
            <person name="Zhang H.Q."/>
            <person name="Xie S."/>
            <person name="Zhu Y."/>
            <person name="Jiang X."/>
            <person name="Wang X."/>
            <person name="Mu P."/>
            <person name="Chen W."/>
            <person name="Yue Z."/>
            <person name="Wang Z."/>
            <person name="Wang J."/>
            <person name="Shao J.Z."/>
            <person name="Chen X."/>
        </authorList>
    </citation>
    <scope>NUCLEOTIDE SEQUENCE [LARGE SCALE GENOMIC DNA]</scope>
    <source>
        <strain evidence="12">SSNF</strain>
        <tissue evidence="12">Blood</tissue>
    </source>
</reference>
<dbReference type="Pfam" id="PF00018">
    <property type="entry name" value="SH3_1"/>
    <property type="match status" value="1"/>
</dbReference>
<evidence type="ECO:0000256" key="2">
    <source>
        <dbReference type="ARBA" id="ARBA00022999"/>
    </source>
</evidence>
<dbReference type="CDD" id="cd11805">
    <property type="entry name" value="SH3_GRB2_like_C"/>
    <property type="match status" value="1"/>
</dbReference>
<comment type="function">
    <text evidence="5">Induces bone resorption, acting probably through a signaling cascade which results in the secretion of factor(s) enhancing osteoclast formation and activity.</text>
</comment>
<evidence type="ECO:0000256" key="6">
    <source>
        <dbReference type="ARBA" id="ARBA00040640"/>
    </source>
</evidence>
<evidence type="ECO:0000259" key="10">
    <source>
        <dbReference type="PROSITE" id="PS50001"/>
    </source>
</evidence>
<evidence type="ECO:0000256" key="1">
    <source>
        <dbReference type="ARBA" id="ARBA00022443"/>
    </source>
</evidence>
<dbReference type="SMART" id="SM00252">
    <property type="entry name" value="SH2"/>
    <property type="match status" value="1"/>
</dbReference>
<dbReference type="CDD" id="cd09941">
    <property type="entry name" value="SH2_Grb2_like"/>
    <property type="match status" value="1"/>
</dbReference>
<dbReference type="SUPFAM" id="SSF50044">
    <property type="entry name" value="SH3-domain"/>
    <property type="match status" value="2"/>
</dbReference>
<dbReference type="PROSITE" id="PS50002">
    <property type="entry name" value="SH3"/>
    <property type="match status" value="2"/>
</dbReference>
<dbReference type="FunFam" id="2.30.30.40:FF:000072">
    <property type="entry name" value="Unconventional Myosin IB"/>
    <property type="match status" value="1"/>
</dbReference>
<feature type="region of interest" description="Disordered" evidence="9">
    <location>
        <begin position="156"/>
        <end position="186"/>
    </location>
</feature>
<protein>
    <recommendedName>
        <fullName evidence="6">Osteoclast-stimulating factor 1</fullName>
    </recommendedName>
</protein>
<keyword evidence="2 7" id="KW-0727">SH2 domain</keyword>
<keyword evidence="4" id="KW-0449">Lipoprotein</keyword>
<dbReference type="InterPro" id="IPR036028">
    <property type="entry name" value="SH3-like_dom_sf"/>
</dbReference>
<dbReference type="AlphaFoldDB" id="A0A0F8CFN1"/>
<evidence type="ECO:0000256" key="8">
    <source>
        <dbReference type="PROSITE-ProRule" id="PRU00192"/>
    </source>
</evidence>
<dbReference type="InterPro" id="IPR001452">
    <property type="entry name" value="SH3_domain"/>
</dbReference>
<dbReference type="Pfam" id="PF14604">
    <property type="entry name" value="SH3_9"/>
    <property type="match status" value="1"/>
</dbReference>
<evidence type="ECO:0000256" key="7">
    <source>
        <dbReference type="PROSITE-ProRule" id="PRU00191"/>
    </source>
</evidence>
<dbReference type="InterPro" id="IPR043539">
    <property type="entry name" value="Grb2-like"/>
</dbReference>
<keyword evidence="1 8" id="KW-0728">SH3 domain</keyword>
<evidence type="ECO:0000256" key="9">
    <source>
        <dbReference type="SAM" id="MobiDB-lite"/>
    </source>
</evidence>
<dbReference type="PRINTS" id="PR00401">
    <property type="entry name" value="SH2DOMAIN"/>
</dbReference>
<evidence type="ECO:0000256" key="3">
    <source>
        <dbReference type="ARBA" id="ARBA00023043"/>
    </source>
</evidence>
<evidence type="ECO:0000313" key="12">
    <source>
        <dbReference type="EMBL" id="KKF31723.1"/>
    </source>
</evidence>
<organism evidence="12">
    <name type="scientific">Larimichthys crocea</name>
    <name type="common">Large yellow croaker</name>
    <name type="synonym">Pseudosciaena crocea</name>
    <dbReference type="NCBI Taxonomy" id="215358"/>
    <lineage>
        <taxon>Eukaryota</taxon>
        <taxon>Metazoa</taxon>
        <taxon>Chordata</taxon>
        <taxon>Craniata</taxon>
        <taxon>Vertebrata</taxon>
        <taxon>Euteleostomi</taxon>
        <taxon>Actinopterygii</taxon>
        <taxon>Neopterygii</taxon>
        <taxon>Teleostei</taxon>
        <taxon>Neoteleostei</taxon>
        <taxon>Acanthomorphata</taxon>
        <taxon>Eupercaria</taxon>
        <taxon>Sciaenidae</taxon>
        <taxon>Larimichthys</taxon>
    </lineage>
</organism>
<accession>A0A0F8CFN1</accession>
<dbReference type="PRINTS" id="PR00452">
    <property type="entry name" value="SH3DOMAIN"/>
</dbReference>
<feature type="domain" description="SH2" evidence="10">
    <location>
        <begin position="58"/>
        <end position="150"/>
    </location>
</feature>
<evidence type="ECO:0000259" key="11">
    <source>
        <dbReference type="PROSITE" id="PS50002"/>
    </source>
</evidence>
<gene>
    <name evidence="12" type="ORF">EH28_05263</name>
</gene>
<dbReference type="PRINTS" id="PR00499">
    <property type="entry name" value="P67PHOX"/>
</dbReference>
<dbReference type="PROSITE" id="PS50001">
    <property type="entry name" value="SH2"/>
    <property type="match status" value="1"/>
</dbReference>
<dbReference type="SMART" id="SM00326">
    <property type="entry name" value="SH3"/>
    <property type="match status" value="2"/>
</dbReference>
<dbReference type="PANTHER" id="PTHR46037">
    <property type="entry name" value="PROTEIN ENHANCER OF SEVENLESS 2B"/>
    <property type="match status" value="1"/>
</dbReference>
<feature type="domain" description="SH3" evidence="11">
    <location>
        <begin position="1"/>
        <end position="56"/>
    </location>
</feature>
<dbReference type="Pfam" id="PF00017">
    <property type="entry name" value="SH2"/>
    <property type="match status" value="1"/>
</dbReference>
<dbReference type="InterPro" id="IPR036860">
    <property type="entry name" value="SH2_dom_sf"/>
</dbReference>
<keyword evidence="3" id="KW-0040">ANK repeat</keyword>
<dbReference type="Gene3D" id="3.30.505.10">
    <property type="entry name" value="SH2 domain"/>
    <property type="match status" value="1"/>
</dbReference>
<dbReference type="SUPFAM" id="SSF55550">
    <property type="entry name" value="SH2 domain"/>
    <property type="match status" value="1"/>
</dbReference>
<sequence>MEATTKYDYRAKVDEELSFRKGQHLKILQTTGNWYKAELNGVVGFVPQNFIDIHLPSWYQEDYSRSEAQEKLMSQPAGTFIIRGSQNGVPGDFSISVRHAAHVQHFKVMRNSRGQYYLWSEKFPSLNQLVEYYKKNSVSKQSQMFLKDTDQQKWRSKGSEMFPPLPVPSHSSGSPTPAPQQQRPSRGSEMLLPLPILPLSSSSPTPAPRQVLCVLCVCVWFKFKFDLLLSSKAFFLKHVNEHYKNNSIFKHSFVSQQKRHGRGAEMLLPLPTFPRSSSSPAAQQHKTSSTLQVRALYSFHAEERDELEFNAGDIIEVLESSDKDWWKGKLRGKTGLFPSNYIKPI</sequence>
<evidence type="ECO:0000256" key="5">
    <source>
        <dbReference type="ARBA" id="ARBA00037432"/>
    </source>
</evidence>
<dbReference type="EMBL" id="KQ041009">
    <property type="protein sequence ID" value="KKF31723.1"/>
    <property type="molecule type" value="Genomic_DNA"/>
</dbReference>
<dbReference type="Gene3D" id="2.30.30.40">
    <property type="entry name" value="SH3 Domains"/>
    <property type="match status" value="2"/>
</dbReference>
<feature type="domain" description="SH3" evidence="11">
    <location>
        <begin position="288"/>
        <end position="345"/>
    </location>
</feature>